<evidence type="ECO:0000313" key="1">
    <source>
        <dbReference type="Ensembl" id="ENSCCNP00000012369.1"/>
    </source>
</evidence>
<protein>
    <submittedName>
        <fullName evidence="1">Uncharacterized protein</fullName>
    </submittedName>
</protein>
<name>A0A8C0WKV3_CASCN</name>
<dbReference type="AlphaFoldDB" id="A0A8C0WKV3"/>
<proteinExistence type="predicted"/>
<organism evidence="1">
    <name type="scientific">Castor canadensis</name>
    <name type="common">American beaver</name>
    <dbReference type="NCBI Taxonomy" id="51338"/>
    <lineage>
        <taxon>Eukaryota</taxon>
        <taxon>Metazoa</taxon>
        <taxon>Chordata</taxon>
        <taxon>Craniata</taxon>
        <taxon>Vertebrata</taxon>
        <taxon>Euteleostomi</taxon>
        <taxon>Mammalia</taxon>
        <taxon>Eutheria</taxon>
        <taxon>Euarchontoglires</taxon>
        <taxon>Glires</taxon>
        <taxon>Rodentia</taxon>
        <taxon>Castorimorpha</taxon>
        <taxon>Castoridae</taxon>
        <taxon>Castor</taxon>
    </lineage>
</organism>
<sequence>MLLGGYPKSIKQTPLVLEMMMKSSFMILEMMMKTLMTSKLNSMYCVPSILRIVLHWDLVYLLSLRVKLHLVC</sequence>
<accession>A0A8C0WKV3</accession>
<reference evidence="1" key="1">
    <citation type="submission" date="2023-09" db="UniProtKB">
        <authorList>
            <consortium name="Ensembl"/>
        </authorList>
    </citation>
    <scope>IDENTIFICATION</scope>
</reference>
<dbReference type="Ensembl" id="ENSCCNT00000016225.1">
    <property type="protein sequence ID" value="ENSCCNP00000012369.1"/>
    <property type="gene ID" value="ENSCCNG00000012836.1"/>
</dbReference>